<gene>
    <name evidence="1" type="ORF">TNCV_4828171</name>
</gene>
<name>A0A8X6VJ14_TRICX</name>
<dbReference type="AlphaFoldDB" id="A0A8X6VJ14"/>
<organism evidence="1 2">
    <name type="scientific">Trichonephila clavipes</name>
    <name type="common">Golden silk orbweaver</name>
    <name type="synonym">Nephila clavipes</name>
    <dbReference type="NCBI Taxonomy" id="2585209"/>
    <lineage>
        <taxon>Eukaryota</taxon>
        <taxon>Metazoa</taxon>
        <taxon>Ecdysozoa</taxon>
        <taxon>Arthropoda</taxon>
        <taxon>Chelicerata</taxon>
        <taxon>Arachnida</taxon>
        <taxon>Araneae</taxon>
        <taxon>Araneomorphae</taxon>
        <taxon>Entelegynae</taxon>
        <taxon>Araneoidea</taxon>
        <taxon>Nephilidae</taxon>
        <taxon>Trichonephila</taxon>
    </lineage>
</organism>
<accession>A0A8X6VJ14</accession>
<keyword evidence="2" id="KW-1185">Reference proteome</keyword>
<proteinExistence type="predicted"/>
<reference evidence="1" key="1">
    <citation type="submission" date="2020-08" db="EMBL/GenBank/DDBJ databases">
        <title>Multicomponent nature underlies the extraordinary mechanical properties of spider dragline silk.</title>
        <authorList>
            <person name="Kono N."/>
            <person name="Nakamura H."/>
            <person name="Mori M."/>
            <person name="Yoshida Y."/>
            <person name="Ohtoshi R."/>
            <person name="Malay A.D."/>
            <person name="Moran D.A.P."/>
            <person name="Tomita M."/>
            <person name="Numata K."/>
            <person name="Arakawa K."/>
        </authorList>
    </citation>
    <scope>NUCLEOTIDE SEQUENCE</scope>
</reference>
<evidence type="ECO:0000313" key="1">
    <source>
        <dbReference type="EMBL" id="GFY14614.1"/>
    </source>
</evidence>
<sequence length="106" mass="11677">MIHLKRQLGANELARLCAHKPITDTDVEGLPIPVAVDQRAANGHSPPSGAGVDRRAQASPSVVHCQFFKLFVTRRSTASKLTTLWDCSTAHELLLRNRKILLLEGR</sequence>
<comment type="caution">
    <text evidence="1">The sequence shown here is derived from an EMBL/GenBank/DDBJ whole genome shotgun (WGS) entry which is preliminary data.</text>
</comment>
<dbReference type="EMBL" id="BMAU01021330">
    <property type="protein sequence ID" value="GFY14614.1"/>
    <property type="molecule type" value="Genomic_DNA"/>
</dbReference>
<protein>
    <submittedName>
        <fullName evidence="1">Uncharacterized protein</fullName>
    </submittedName>
</protein>
<evidence type="ECO:0000313" key="2">
    <source>
        <dbReference type="Proteomes" id="UP000887159"/>
    </source>
</evidence>
<dbReference type="Proteomes" id="UP000887159">
    <property type="component" value="Unassembled WGS sequence"/>
</dbReference>